<dbReference type="Pfam" id="PF00531">
    <property type="entry name" value="Death"/>
    <property type="match status" value="2"/>
</dbReference>
<feature type="region of interest" description="Disordered" evidence="1">
    <location>
        <begin position="525"/>
        <end position="571"/>
    </location>
</feature>
<evidence type="ECO:0000256" key="1">
    <source>
        <dbReference type="SAM" id="MobiDB-lite"/>
    </source>
</evidence>
<reference evidence="3 5" key="2">
    <citation type="journal article" date="2013" name="Nature">
        <title>Insights into bilaterian evolution from three spiralian genomes.</title>
        <authorList>
            <person name="Simakov O."/>
            <person name="Marletaz F."/>
            <person name="Cho S.J."/>
            <person name="Edsinger-Gonzales E."/>
            <person name="Havlak P."/>
            <person name="Hellsten U."/>
            <person name="Kuo D.H."/>
            <person name="Larsson T."/>
            <person name="Lv J."/>
            <person name="Arendt D."/>
            <person name="Savage R."/>
            <person name="Osoegawa K."/>
            <person name="de Jong P."/>
            <person name="Grimwood J."/>
            <person name="Chapman J.A."/>
            <person name="Shapiro H."/>
            <person name="Aerts A."/>
            <person name="Otillar R.P."/>
            <person name="Terry A.Y."/>
            <person name="Boore J.L."/>
            <person name="Grigoriev I.V."/>
            <person name="Lindberg D.R."/>
            <person name="Seaver E.C."/>
            <person name="Weisblat D.A."/>
            <person name="Putnam N.H."/>
            <person name="Rokhsar D.S."/>
        </authorList>
    </citation>
    <scope>NUCLEOTIDE SEQUENCE</scope>
    <source>
        <strain evidence="3 5">I ESC-2004</strain>
    </source>
</reference>
<dbReference type="CDD" id="cd01670">
    <property type="entry name" value="Death"/>
    <property type="match status" value="1"/>
</dbReference>
<keyword evidence="5" id="KW-1185">Reference proteome</keyword>
<reference evidence="4" key="3">
    <citation type="submission" date="2015-06" db="UniProtKB">
        <authorList>
            <consortium name="EnsemblMetazoa"/>
        </authorList>
    </citation>
    <scope>IDENTIFICATION</scope>
</reference>
<gene>
    <name evidence="3" type="ORF">CAPTEDRAFT_221873</name>
</gene>
<reference evidence="5" key="1">
    <citation type="submission" date="2012-12" db="EMBL/GenBank/DDBJ databases">
        <authorList>
            <person name="Hellsten U."/>
            <person name="Grimwood J."/>
            <person name="Chapman J.A."/>
            <person name="Shapiro H."/>
            <person name="Aerts A."/>
            <person name="Otillar R.P."/>
            <person name="Terry A.Y."/>
            <person name="Boore J.L."/>
            <person name="Simakov O."/>
            <person name="Marletaz F."/>
            <person name="Cho S.-J."/>
            <person name="Edsinger-Gonzales E."/>
            <person name="Havlak P."/>
            <person name="Kuo D.-H."/>
            <person name="Larsson T."/>
            <person name="Lv J."/>
            <person name="Arendt D."/>
            <person name="Savage R."/>
            <person name="Osoegawa K."/>
            <person name="de Jong P."/>
            <person name="Lindberg D.R."/>
            <person name="Seaver E.C."/>
            <person name="Weisblat D.A."/>
            <person name="Putnam N.H."/>
            <person name="Grigoriev I.V."/>
            <person name="Rokhsar D.S."/>
        </authorList>
    </citation>
    <scope>NUCLEOTIDE SEQUENCE</scope>
    <source>
        <strain evidence="5">I ESC-2004</strain>
    </source>
</reference>
<dbReference type="SMART" id="SM00005">
    <property type="entry name" value="DEATH"/>
    <property type="match status" value="2"/>
</dbReference>
<dbReference type="Gene3D" id="2.60.220.30">
    <property type="match status" value="1"/>
</dbReference>
<dbReference type="InterPro" id="IPR011029">
    <property type="entry name" value="DEATH-like_dom_sf"/>
</dbReference>
<feature type="compositionally biased region" description="Low complexity" evidence="1">
    <location>
        <begin position="10"/>
        <end position="24"/>
    </location>
</feature>
<dbReference type="EMBL" id="KB298264">
    <property type="protein sequence ID" value="ELU09375.1"/>
    <property type="molecule type" value="Genomic_DNA"/>
</dbReference>
<feature type="region of interest" description="Disordered" evidence="1">
    <location>
        <begin position="1"/>
        <end position="37"/>
    </location>
</feature>
<dbReference type="HOGENOM" id="CLU_320097_0_0_1"/>
<dbReference type="PROSITE" id="PS50017">
    <property type="entry name" value="DEATH_DOMAIN"/>
    <property type="match status" value="2"/>
</dbReference>
<name>R7UT39_CAPTE</name>
<feature type="compositionally biased region" description="Basic and acidic residues" evidence="1">
    <location>
        <begin position="27"/>
        <end position="37"/>
    </location>
</feature>
<dbReference type="Gene3D" id="1.10.533.10">
    <property type="entry name" value="Death Domain, Fas"/>
    <property type="match status" value="2"/>
</dbReference>
<evidence type="ECO:0000313" key="5">
    <source>
        <dbReference type="Proteomes" id="UP000014760"/>
    </source>
</evidence>
<dbReference type="OMA" id="MAYEDSR"/>
<sequence>MEGDEKLPCSEQGSNSSEQDSNSDNTADARVEERGQELLEEEEIVGGLLRGELINKRGDSIQRGGYKEPEMEAMTLLMKIEKLMTMIEAEKGIIEETHFKDYDRLDHLRSVSDQTQVVCQQCEEKMEILGKGLQGLKSSLTQIKDQMDKRITNDGLMSWLDTPKPHPSDYTGIAKEKRALQRASESRLSIGKGNVDIARLEAKVEKLEEEVTMTTEDAEEAERVAMEAVRLAEEAKKAAEEKRLADEKAAKILEEARKKKEEETRRKRMEEERKQAEEERLAGSPEELERRRREAERRNPNNWPSFVYSVEAGPIGIPIGCVVRVMEEGCSRGDINVEQLDQLTGIVQLDGVEELVGNIIQLTQTDPKMTFNLEEPLAIAIPHCAPRNVASREPVVKSLQEDGTWTELPTREVTIDDMKEYKFVEVRLPNPNATLTVVTRTRRETFTIQKRGGKVNSSVDSRVCFSFKQSTFRTSSDITLEVQTIDSATVHDLKVRHADVCDNLLTTSPILCCEISNQKTYKPFTMSLPVPPNPHKPRRPVTAMDRPDQKRAASGKPRPASAMPSAYQKEETAEDELHILTQAEDSDEWVRASDIQLTQSKNRDSVMWDTRRPPHRVIVLRTKPETTGPQAEKIVRQIEVTLTQRVTQLVLRQHSQDAGNVLIQCSDVHRMERTTRKLTEQGFEHGPALSQEIIMGEGQVISVQFRGNLQMSQQEEPVTKFVYNSHIKACLNFDVMEIDKYAQKGIDCYRGFAQVFTRGLVPKVLDVDEDKTIRNKKGGPRVEMVEEDIMLCEMLISLPKPEPESPKPIVNRVPVKFNSHGLVGNDILRHLASEVGEEWRRLAQCLNIRRARIQAIVRNNVNSDSEQVIYDMLLTWAKKVPRSMNKVDILCHALMQCGRSDLVEELKDRDLDYRQEKAMVLRETVLNKAFIRVAQNSYVINDWRCFARRFGLGPDDVADIEGQSTGVRDRCFKVLVVWSGKNPDCNIEGFIKLLRKSKYHHAANQLENGI</sequence>
<feature type="domain" description="Death" evidence="2">
    <location>
        <begin position="824"/>
        <end position="910"/>
    </location>
</feature>
<proteinExistence type="predicted"/>
<accession>R7UT39</accession>
<organism evidence="3">
    <name type="scientific">Capitella teleta</name>
    <name type="common">Polychaete worm</name>
    <dbReference type="NCBI Taxonomy" id="283909"/>
    <lineage>
        <taxon>Eukaryota</taxon>
        <taxon>Metazoa</taxon>
        <taxon>Spiralia</taxon>
        <taxon>Lophotrochozoa</taxon>
        <taxon>Annelida</taxon>
        <taxon>Polychaeta</taxon>
        <taxon>Sedentaria</taxon>
        <taxon>Scolecida</taxon>
        <taxon>Capitellidae</taxon>
        <taxon>Capitella</taxon>
    </lineage>
</organism>
<dbReference type="PANTHER" id="PTHR28336:SF4">
    <property type="entry name" value="DEATH DOMAIN-CONTAINING PROTEIN 1"/>
    <property type="match status" value="1"/>
</dbReference>
<dbReference type="Proteomes" id="UP000014760">
    <property type="component" value="Unassembled WGS sequence"/>
</dbReference>
<dbReference type="PANTHER" id="PTHR28336">
    <property type="entry name" value="BA1-643"/>
    <property type="match status" value="1"/>
</dbReference>
<protein>
    <recommendedName>
        <fullName evidence="2">Death domain-containing protein</fullName>
    </recommendedName>
</protein>
<dbReference type="SUPFAM" id="SSF47986">
    <property type="entry name" value="DEATH domain"/>
    <property type="match status" value="2"/>
</dbReference>
<dbReference type="CDD" id="cd08779">
    <property type="entry name" value="Death_PIDD"/>
    <property type="match status" value="1"/>
</dbReference>
<dbReference type="InterPro" id="IPR000488">
    <property type="entry name" value="Death_dom"/>
</dbReference>
<evidence type="ECO:0000313" key="3">
    <source>
        <dbReference type="EMBL" id="ELU09375.1"/>
    </source>
</evidence>
<feature type="compositionally biased region" description="Basic and acidic residues" evidence="1">
    <location>
        <begin position="257"/>
        <end position="299"/>
    </location>
</feature>
<dbReference type="GO" id="GO:0007165">
    <property type="term" value="P:signal transduction"/>
    <property type="evidence" value="ECO:0007669"/>
    <property type="project" value="InterPro"/>
</dbReference>
<evidence type="ECO:0000313" key="4">
    <source>
        <dbReference type="EnsemblMetazoa" id="CapteP221873"/>
    </source>
</evidence>
<dbReference type="AlphaFoldDB" id="R7UT39"/>
<feature type="domain" description="Death" evidence="2">
    <location>
        <begin position="942"/>
        <end position="1010"/>
    </location>
</feature>
<dbReference type="EnsemblMetazoa" id="CapteT221873">
    <property type="protein sequence ID" value="CapteP221873"/>
    <property type="gene ID" value="CapteG221873"/>
</dbReference>
<dbReference type="EMBL" id="AMQN01006398">
    <property type="status" value="NOT_ANNOTATED_CDS"/>
    <property type="molecule type" value="Genomic_DNA"/>
</dbReference>
<dbReference type="OrthoDB" id="6118651at2759"/>
<feature type="region of interest" description="Disordered" evidence="1">
    <location>
        <begin position="257"/>
        <end position="303"/>
    </location>
</feature>
<evidence type="ECO:0000259" key="2">
    <source>
        <dbReference type="PROSITE" id="PS50017"/>
    </source>
</evidence>